<organism evidence="4 5">
    <name type="scientific">Macrolepiota fuliginosa MF-IS2</name>
    <dbReference type="NCBI Taxonomy" id="1400762"/>
    <lineage>
        <taxon>Eukaryota</taxon>
        <taxon>Fungi</taxon>
        <taxon>Dikarya</taxon>
        <taxon>Basidiomycota</taxon>
        <taxon>Agaricomycotina</taxon>
        <taxon>Agaricomycetes</taxon>
        <taxon>Agaricomycetidae</taxon>
        <taxon>Agaricales</taxon>
        <taxon>Agaricineae</taxon>
        <taxon>Agaricaceae</taxon>
        <taxon>Macrolepiota</taxon>
    </lineage>
</organism>
<dbReference type="EMBL" id="MU151140">
    <property type="protein sequence ID" value="KAF9449121.1"/>
    <property type="molecule type" value="Genomic_DNA"/>
</dbReference>
<keyword evidence="1" id="KW-0732">Signal</keyword>
<dbReference type="InterPro" id="IPR009880">
    <property type="entry name" value="Glyoxal_oxidase_N"/>
</dbReference>
<name>A0A9P6C231_9AGAR</name>
<sequence>MIVSDTLALFFDRATNDPLQIDNHTTWGAFWHLEKNIATPIRLVTNSFCAAGGYLSNGTMVSVGGMAAENTEALDGRMGLRILEPCEDPDAVGCVVYDDPEHMHLVETRWYPSAMRLFDGSLMVSGGMHEATPFYNTDPVNNYEFFPSKDGGVPRPSEVLARAGPASMFPRTIGLPDGKVWIGVGNQTVIYDVEKNTEMRLPEVPNGVHVTNPFDGTALLLPLHPPHYTPEILICGGTTTIPGTPSANLSVHDPASSQCSRMTLTPEGIKQGWQVEHMLESRTLLEIILLPNGQGVITNGAQTGYSGYGSVGDPIGFSNADKPAYTPSIYTPDAPLGKRISNKGMPTSDIARVYHSTATLTPKGNIMIGGSNPNPDIINGTTYHSEFRIEYLNPPYMTVDRPEITNFPKKIGYNTKFHMDVNIPKNLNKKNIQVALMDLGFSTHGFHQSQLLVFMDAQLSKNGKTLTVTTPPNNRVYPPGPAYVFLTVDDVSSTGARVMVGSGAPPPVPDQGVPLSIGFD</sequence>
<dbReference type="PANTHER" id="PTHR32208">
    <property type="entry name" value="SECRETED PROTEIN-RELATED"/>
    <property type="match status" value="1"/>
</dbReference>
<protein>
    <submittedName>
        <fullName evidence="4">Copper radical oxidase</fullName>
    </submittedName>
</protein>
<dbReference type="OrthoDB" id="2019572at2759"/>
<keyword evidence="5" id="KW-1185">Reference proteome</keyword>
<dbReference type="Gene3D" id="2.130.10.80">
    <property type="entry name" value="Galactose oxidase/kelch, beta-propeller"/>
    <property type="match status" value="1"/>
</dbReference>
<evidence type="ECO:0000259" key="2">
    <source>
        <dbReference type="Pfam" id="PF07250"/>
    </source>
</evidence>
<proteinExistence type="predicted"/>
<dbReference type="InterPro" id="IPR013783">
    <property type="entry name" value="Ig-like_fold"/>
</dbReference>
<feature type="domain" description="Galactose oxidase-like Early set" evidence="3">
    <location>
        <begin position="401"/>
        <end position="500"/>
    </location>
</feature>
<gene>
    <name evidence="4" type="ORF">P691DRAFT_703771</name>
</gene>
<feature type="domain" description="Glyoxal oxidase N-terminal" evidence="2">
    <location>
        <begin position="30"/>
        <end position="396"/>
    </location>
</feature>
<dbReference type="AlphaFoldDB" id="A0A9P6C231"/>
<comment type="caution">
    <text evidence="4">The sequence shown here is derived from an EMBL/GenBank/DDBJ whole genome shotgun (WGS) entry which is preliminary data.</text>
</comment>
<dbReference type="Pfam" id="PF09118">
    <property type="entry name" value="GO-like_E_set"/>
    <property type="match status" value="1"/>
</dbReference>
<dbReference type="Pfam" id="PF07250">
    <property type="entry name" value="Glyoxal_oxid_N"/>
    <property type="match status" value="1"/>
</dbReference>
<reference evidence="4" key="1">
    <citation type="submission" date="2020-11" db="EMBL/GenBank/DDBJ databases">
        <authorList>
            <consortium name="DOE Joint Genome Institute"/>
            <person name="Ahrendt S."/>
            <person name="Riley R."/>
            <person name="Andreopoulos W."/>
            <person name="Labutti K."/>
            <person name="Pangilinan J."/>
            <person name="Ruiz-Duenas F.J."/>
            <person name="Barrasa J.M."/>
            <person name="Sanchez-Garcia M."/>
            <person name="Camarero S."/>
            <person name="Miyauchi S."/>
            <person name="Serrano A."/>
            <person name="Linde D."/>
            <person name="Babiker R."/>
            <person name="Drula E."/>
            <person name="Ayuso-Fernandez I."/>
            <person name="Pacheco R."/>
            <person name="Padilla G."/>
            <person name="Ferreira P."/>
            <person name="Barriuso J."/>
            <person name="Kellner H."/>
            <person name="Castanera R."/>
            <person name="Alfaro M."/>
            <person name="Ramirez L."/>
            <person name="Pisabarro A.G."/>
            <person name="Kuo A."/>
            <person name="Tritt A."/>
            <person name="Lipzen A."/>
            <person name="He G."/>
            <person name="Yan M."/>
            <person name="Ng V."/>
            <person name="Cullen D."/>
            <person name="Martin F."/>
            <person name="Rosso M.-N."/>
            <person name="Henrissat B."/>
            <person name="Hibbett D."/>
            <person name="Martinez A.T."/>
            <person name="Grigoriev I.V."/>
        </authorList>
    </citation>
    <scope>NUCLEOTIDE SEQUENCE</scope>
    <source>
        <strain evidence="4">MF-IS2</strain>
    </source>
</reference>
<dbReference type="SUPFAM" id="SSF81296">
    <property type="entry name" value="E set domains"/>
    <property type="match status" value="1"/>
</dbReference>
<dbReference type="InterPro" id="IPR037293">
    <property type="entry name" value="Gal_Oxidase_central_sf"/>
</dbReference>
<evidence type="ECO:0000313" key="5">
    <source>
        <dbReference type="Proteomes" id="UP000807342"/>
    </source>
</evidence>
<dbReference type="Gene3D" id="2.60.40.10">
    <property type="entry name" value="Immunoglobulins"/>
    <property type="match status" value="1"/>
</dbReference>
<dbReference type="InterPro" id="IPR011043">
    <property type="entry name" value="Gal_Oxase/kelch_b-propeller"/>
</dbReference>
<dbReference type="InterPro" id="IPR015202">
    <property type="entry name" value="GO-like_E_set"/>
</dbReference>
<accession>A0A9P6C231</accession>
<dbReference type="InterPro" id="IPR014756">
    <property type="entry name" value="Ig_E-set"/>
</dbReference>
<evidence type="ECO:0000256" key="1">
    <source>
        <dbReference type="ARBA" id="ARBA00022729"/>
    </source>
</evidence>
<dbReference type="SUPFAM" id="SSF50965">
    <property type="entry name" value="Galactose oxidase, central domain"/>
    <property type="match status" value="1"/>
</dbReference>
<dbReference type="CDD" id="cd02851">
    <property type="entry name" value="E_set_GO_C"/>
    <property type="match status" value="1"/>
</dbReference>
<dbReference type="Proteomes" id="UP000807342">
    <property type="component" value="Unassembled WGS sequence"/>
</dbReference>
<evidence type="ECO:0000259" key="3">
    <source>
        <dbReference type="Pfam" id="PF09118"/>
    </source>
</evidence>
<dbReference type="PANTHER" id="PTHR32208:SF96">
    <property type="entry name" value="GLYOXAL OXIDASE"/>
    <property type="match status" value="1"/>
</dbReference>
<evidence type="ECO:0000313" key="4">
    <source>
        <dbReference type="EMBL" id="KAF9449121.1"/>
    </source>
</evidence>